<dbReference type="GO" id="GO:0006935">
    <property type="term" value="P:chemotaxis"/>
    <property type="evidence" value="ECO:0007669"/>
    <property type="project" value="UniProtKB-KW"/>
</dbReference>
<feature type="domain" description="Chemotaxis phosphatase CheX-like" evidence="2">
    <location>
        <begin position="42"/>
        <end position="130"/>
    </location>
</feature>
<accession>A0A2K1P5L1</accession>
<dbReference type="InterPro" id="IPR028051">
    <property type="entry name" value="CheX-like_dom"/>
</dbReference>
<comment type="caution">
    <text evidence="3">The sequence shown here is derived from an EMBL/GenBank/DDBJ whole genome shotgun (WGS) entry which is preliminary data.</text>
</comment>
<dbReference type="AlphaFoldDB" id="A0A2K1P5L1"/>
<dbReference type="Pfam" id="PF13690">
    <property type="entry name" value="CheX"/>
    <property type="match status" value="1"/>
</dbReference>
<evidence type="ECO:0000256" key="1">
    <source>
        <dbReference type="ARBA" id="ARBA00022500"/>
    </source>
</evidence>
<reference evidence="3 4" key="1">
    <citation type="submission" date="2013-12" db="EMBL/GenBank/DDBJ databases">
        <title>Comparative genomics of Petrotoga isolates.</title>
        <authorList>
            <person name="Nesbo C.L."/>
            <person name="Charchuk R."/>
            <person name="Chow K."/>
        </authorList>
    </citation>
    <scope>NUCLEOTIDE SEQUENCE [LARGE SCALE GENOMIC DNA]</scope>
    <source>
        <strain evidence="3 4">DSM 13574</strain>
    </source>
</reference>
<dbReference type="CDD" id="cd17906">
    <property type="entry name" value="CheX"/>
    <property type="match status" value="1"/>
</dbReference>
<gene>
    <name evidence="3" type="ORF">X929_01575</name>
</gene>
<keyword evidence="1" id="KW-0145">Chemotaxis</keyword>
<name>A0A2K1P5L1_9BACT</name>
<evidence type="ECO:0000313" key="3">
    <source>
        <dbReference type="EMBL" id="PNR98074.1"/>
    </source>
</evidence>
<evidence type="ECO:0000313" key="4">
    <source>
        <dbReference type="Proteomes" id="UP000236434"/>
    </source>
</evidence>
<proteinExistence type="predicted"/>
<protein>
    <submittedName>
        <fullName evidence="3">Chemotaxis protein CheY</fullName>
    </submittedName>
</protein>
<dbReference type="EMBL" id="AZRL01000003">
    <property type="protein sequence ID" value="PNR98074.1"/>
    <property type="molecule type" value="Genomic_DNA"/>
</dbReference>
<dbReference type="SUPFAM" id="SSF103039">
    <property type="entry name" value="CheC-like"/>
    <property type="match status" value="1"/>
</dbReference>
<dbReference type="Proteomes" id="UP000236434">
    <property type="component" value="Unassembled WGS sequence"/>
</dbReference>
<dbReference type="PANTHER" id="PTHR39452:SF1">
    <property type="entry name" value="CHEY-P PHOSPHATASE CHEX"/>
    <property type="match status" value="1"/>
</dbReference>
<dbReference type="InterPro" id="IPR038756">
    <property type="entry name" value="CheX-like"/>
</dbReference>
<dbReference type="InterPro" id="IPR028976">
    <property type="entry name" value="CheC-like_sf"/>
</dbReference>
<sequence>MDVNIINSVLASLKNTFKIITKMDIQLQKPYVVKEIEKHYDVVTNIGFTGELEGNILYSFTENVAKDIVNNMMDGMMKIEEINDMAISAIGELGNMVSGSIGTNLEKYGYNIIVTPPSVFTGKIVKVNSKGAIIEFPVYVSGDNQMDLYFIYREIHKKS</sequence>
<dbReference type="PANTHER" id="PTHR39452">
    <property type="entry name" value="CHEY-P PHOSPHATASE CHEX"/>
    <property type="match status" value="1"/>
</dbReference>
<evidence type="ECO:0000259" key="2">
    <source>
        <dbReference type="Pfam" id="PF13690"/>
    </source>
</evidence>
<organism evidence="3 4">
    <name type="scientific">Petrotoga olearia DSM 13574</name>
    <dbReference type="NCBI Taxonomy" id="1122955"/>
    <lineage>
        <taxon>Bacteria</taxon>
        <taxon>Thermotogati</taxon>
        <taxon>Thermotogota</taxon>
        <taxon>Thermotogae</taxon>
        <taxon>Petrotogales</taxon>
        <taxon>Petrotogaceae</taxon>
        <taxon>Petrotoga</taxon>
    </lineage>
</organism>
<dbReference type="Gene3D" id="3.40.1550.10">
    <property type="entry name" value="CheC-like"/>
    <property type="match status" value="1"/>
</dbReference>